<dbReference type="SUPFAM" id="SSF53383">
    <property type="entry name" value="PLP-dependent transferases"/>
    <property type="match status" value="1"/>
</dbReference>
<dbReference type="HOGENOM" id="CLU_017584_0_1_4"/>
<dbReference type="InterPro" id="IPR036388">
    <property type="entry name" value="WH-like_DNA-bd_sf"/>
</dbReference>
<protein>
    <submittedName>
        <fullName evidence="7">Transcriptional regulator, GntR family</fullName>
    </submittedName>
</protein>
<dbReference type="InterPro" id="IPR004839">
    <property type="entry name" value="Aminotransferase_I/II_large"/>
</dbReference>
<organism evidence="7 8">
    <name type="scientific">Burkholderia thailandensis (strain ATCC 700388 / DSM 13276 / CCUG 48851 / CIP 106301 / E264)</name>
    <dbReference type="NCBI Taxonomy" id="271848"/>
    <lineage>
        <taxon>Bacteria</taxon>
        <taxon>Pseudomonadati</taxon>
        <taxon>Pseudomonadota</taxon>
        <taxon>Betaproteobacteria</taxon>
        <taxon>Burkholderiales</taxon>
        <taxon>Burkholderiaceae</taxon>
        <taxon>Burkholderia</taxon>
        <taxon>pseudomallei group</taxon>
    </lineage>
</organism>
<evidence type="ECO:0000256" key="4">
    <source>
        <dbReference type="ARBA" id="ARBA00023125"/>
    </source>
</evidence>
<dbReference type="PANTHER" id="PTHR46577:SF1">
    <property type="entry name" value="HTH-TYPE TRANSCRIPTIONAL REGULATORY PROTEIN GABR"/>
    <property type="match status" value="1"/>
</dbReference>
<sequence length="574" mass="62680">MIFIAKSRNLTEHLKFLNFIRRPGERFRAERAERAVAKRRETARNSSIRAWTGTGRAPAMRAAWAAPACQNGEFIARSGGHAVELQISLHDRRDLAGQIYRQLRAAIVDGRVAAGARLPSTRDLAHQLGVSRKTTLDAFERLASEGFLLTRAGCGTFVADGPTRVPAAHADGAPADAMRDGYRAERRDDALARAHDGWSDVPAGLSMPPARAPLAFDFRGGVTDKAHFPWDDWRRCVLHALRAQARSSGDYRDPAGEPELRDAIARYAGFSRAVACDWQDVIVTQGAQQALDLLARVLIRPGDVVAVEEPGYPPARAAFAALGACVAGVPVDAHGLVVAQLPDDARFVYVTPSHQFPLGMPMSLERRVALLEWAQRRRAVIVEDDYDCEFRFEGRPLEPLKSLDRAGLVAYVGTFSKTLFPELRIGYAVPPHSLNLALRNAKQIADWHACTLTQTALARFIADGAFARHLRRIHRHYDARRRLLAAHLHGALSRWLRPVIPAAGIHLSARLAAGIDERATLDAAREAGIDLHGISAFYADSPPDAGILFGYGGIDAPAIDVALARLADVLSRCA</sequence>
<dbReference type="Pfam" id="PF00155">
    <property type="entry name" value="Aminotran_1_2"/>
    <property type="match status" value="1"/>
</dbReference>
<dbReference type="EMBL" id="CP000085">
    <property type="protein sequence ID" value="ABC34514.1"/>
    <property type="molecule type" value="Genomic_DNA"/>
</dbReference>
<keyword evidence="4" id="KW-0238">DNA-binding</keyword>
<dbReference type="PANTHER" id="PTHR46577">
    <property type="entry name" value="HTH-TYPE TRANSCRIPTIONAL REGULATORY PROTEIN GABR"/>
    <property type="match status" value="1"/>
</dbReference>
<keyword evidence="5" id="KW-0804">Transcription</keyword>
<dbReference type="InterPro" id="IPR015424">
    <property type="entry name" value="PyrdxlP-dep_Trfase"/>
</dbReference>
<dbReference type="SUPFAM" id="SSF46785">
    <property type="entry name" value="Winged helix' DNA-binding domain"/>
    <property type="match status" value="1"/>
</dbReference>
<dbReference type="InterPro" id="IPR015421">
    <property type="entry name" value="PyrdxlP-dep_Trfase_major"/>
</dbReference>
<dbReference type="Pfam" id="PF00392">
    <property type="entry name" value="GntR"/>
    <property type="match status" value="1"/>
</dbReference>
<dbReference type="Proteomes" id="UP000001930">
    <property type="component" value="Chromosome II"/>
</dbReference>
<evidence type="ECO:0000256" key="1">
    <source>
        <dbReference type="ARBA" id="ARBA00005384"/>
    </source>
</evidence>
<dbReference type="Gene3D" id="3.40.640.10">
    <property type="entry name" value="Type I PLP-dependent aspartate aminotransferase-like (Major domain)"/>
    <property type="match status" value="1"/>
</dbReference>
<dbReference type="GO" id="GO:0003700">
    <property type="term" value="F:DNA-binding transcription factor activity"/>
    <property type="evidence" value="ECO:0007669"/>
    <property type="project" value="InterPro"/>
</dbReference>
<evidence type="ECO:0000259" key="6">
    <source>
        <dbReference type="PROSITE" id="PS50949"/>
    </source>
</evidence>
<dbReference type="KEGG" id="bte:BTH_II1208"/>
<feature type="domain" description="HTH gntR-type" evidence="6">
    <location>
        <begin position="93"/>
        <end position="161"/>
    </location>
</feature>
<evidence type="ECO:0000256" key="5">
    <source>
        <dbReference type="ARBA" id="ARBA00023163"/>
    </source>
</evidence>
<proteinExistence type="inferred from homology"/>
<dbReference type="GO" id="GO:0003677">
    <property type="term" value="F:DNA binding"/>
    <property type="evidence" value="ECO:0007669"/>
    <property type="project" value="UniProtKB-KW"/>
</dbReference>
<dbReference type="InterPro" id="IPR051446">
    <property type="entry name" value="HTH_trans_reg/aminotransferase"/>
</dbReference>
<dbReference type="GO" id="GO:0030170">
    <property type="term" value="F:pyridoxal phosphate binding"/>
    <property type="evidence" value="ECO:0007669"/>
    <property type="project" value="InterPro"/>
</dbReference>
<dbReference type="PROSITE" id="PS50949">
    <property type="entry name" value="HTH_GNTR"/>
    <property type="match status" value="1"/>
</dbReference>
<accession>Q2T5Z5</accession>
<dbReference type="SMART" id="SM00345">
    <property type="entry name" value="HTH_GNTR"/>
    <property type="match status" value="1"/>
</dbReference>
<keyword evidence="8" id="KW-1185">Reference proteome</keyword>
<dbReference type="CDD" id="cd00609">
    <property type="entry name" value="AAT_like"/>
    <property type="match status" value="1"/>
</dbReference>
<evidence type="ECO:0000256" key="2">
    <source>
        <dbReference type="ARBA" id="ARBA00022898"/>
    </source>
</evidence>
<reference evidence="7 8" key="1">
    <citation type="journal article" date="2005" name="BMC Genomics">
        <title>Bacterial genome adaptation to niches: divergence of the potential virulence genes in three Burkholderia species of different survival strategies.</title>
        <authorList>
            <person name="Kim H.S."/>
            <person name="Schell M.A."/>
            <person name="Yu Y."/>
            <person name="Ulrich R.L."/>
            <person name="Sarria S.H."/>
            <person name="Nierman W.C."/>
            <person name="DeShazer D."/>
        </authorList>
    </citation>
    <scope>NUCLEOTIDE SEQUENCE [LARGE SCALE GENOMIC DNA]</scope>
    <source>
        <strain evidence="8">ATCC 700388 / DSM 13276 / CCUG 48851 / CIP 106301 / E264</strain>
    </source>
</reference>
<dbReference type="Gene3D" id="1.10.10.10">
    <property type="entry name" value="Winged helix-like DNA-binding domain superfamily/Winged helix DNA-binding domain"/>
    <property type="match status" value="1"/>
</dbReference>
<keyword evidence="3" id="KW-0805">Transcription regulation</keyword>
<keyword evidence="2" id="KW-0663">Pyridoxal phosphate</keyword>
<name>Q2T5Z5_BURTA</name>
<evidence type="ECO:0000313" key="7">
    <source>
        <dbReference type="EMBL" id="ABC34514.1"/>
    </source>
</evidence>
<dbReference type="CDD" id="cd07377">
    <property type="entry name" value="WHTH_GntR"/>
    <property type="match status" value="1"/>
</dbReference>
<comment type="similarity">
    <text evidence="1">In the C-terminal section; belongs to the class-I pyridoxal-phosphate-dependent aminotransferase family.</text>
</comment>
<dbReference type="AlphaFoldDB" id="Q2T5Z5"/>
<dbReference type="InterPro" id="IPR036390">
    <property type="entry name" value="WH_DNA-bd_sf"/>
</dbReference>
<gene>
    <name evidence="7" type="ordered locus">BTH_II1208</name>
</gene>
<evidence type="ECO:0000313" key="8">
    <source>
        <dbReference type="Proteomes" id="UP000001930"/>
    </source>
</evidence>
<evidence type="ECO:0000256" key="3">
    <source>
        <dbReference type="ARBA" id="ARBA00023015"/>
    </source>
</evidence>
<dbReference type="PRINTS" id="PR00035">
    <property type="entry name" value="HTHGNTR"/>
</dbReference>
<dbReference type="InterPro" id="IPR000524">
    <property type="entry name" value="Tscrpt_reg_HTH_GntR"/>
</dbReference>